<dbReference type="AlphaFoldDB" id="A0A9X0WKW7"/>
<dbReference type="Proteomes" id="UP001138802">
    <property type="component" value="Unassembled WGS sequence"/>
</dbReference>
<keyword evidence="2" id="KW-1185">Reference proteome</keyword>
<dbReference type="RefSeq" id="WP_200389312.1">
    <property type="nucleotide sequence ID" value="NZ_NRSD01000026.1"/>
</dbReference>
<organism evidence="1 2">
    <name type="scientific">Thiocapsa imhoffii</name>
    <dbReference type="NCBI Taxonomy" id="382777"/>
    <lineage>
        <taxon>Bacteria</taxon>
        <taxon>Pseudomonadati</taxon>
        <taxon>Pseudomonadota</taxon>
        <taxon>Gammaproteobacteria</taxon>
        <taxon>Chromatiales</taxon>
        <taxon>Chromatiaceae</taxon>
        <taxon>Thiocapsa</taxon>
    </lineage>
</organism>
<evidence type="ECO:0008006" key="3">
    <source>
        <dbReference type="Google" id="ProtNLM"/>
    </source>
</evidence>
<sequence>MPLSPTAFAGAINGQVIDLFGDGIEGVEVSIPGSRFAAKTDSNGQYELDFVPGNFTMSYAKGGFTAVLIPRILYGAEDFPAETVRLVHNPAPGVYYVNRATKSLDRLSNNCNFTRAIVGKKSVSDIFRLTANPERSLSIPTGLAMFFDNSRRNDPLYGNFNSKATFHQSAAFLNKDNEMPLNIIETAVGDAAEFRSAKLSPGMYLFVDNYDLYSRYSRKPCNPFIVSAFGRGAFEISQNAVWNPVDGDPERIRELCMLGSESERHIDIECMGTEMAKAGATPEAIAFAIEIHDYDVGPRYLSSFVEAGAVDYGTVTHSVLNDPNVTHPVFLNDQDRIVTDLYRYLDHIDIAEAINYSDIISRFPKARIWPMASIQSRESMDDWGQRFIVRFIMLNGCRACEIAGHADVAFDFVPQDGKGGEHAFVAAHLVKLIPETVSPVVDPPPHAESISWQFPVTPYRPGSYGGRGFYFDKNHLGEDIRLDEGTPILAIGPGTIVHYGPAPGYGELVAAVEHDLGPNGASLLSGNGKMHQTTKFLSIYGHLRACDKRDNGICTNLSVGDPVTTTTVIGYINDHNDDPALDHNGDGKEHLHLGIRLMSAAEAWQPDAGKWLRGYESGSGTVGEFAAASKVIPQLQSLTVEPGGISEQEADELTEQ</sequence>
<proteinExistence type="predicted"/>
<dbReference type="InterPro" id="IPR011055">
    <property type="entry name" value="Dup_hybrid_motif"/>
</dbReference>
<gene>
    <name evidence="1" type="ORF">CKO25_17945</name>
</gene>
<evidence type="ECO:0000313" key="1">
    <source>
        <dbReference type="EMBL" id="MBK1646493.1"/>
    </source>
</evidence>
<protein>
    <recommendedName>
        <fullName evidence="3">Peptidase M23 domain-containing protein</fullName>
    </recommendedName>
</protein>
<accession>A0A9X0WKW7</accession>
<name>A0A9X0WKW7_9GAMM</name>
<dbReference type="InterPro" id="IPR008969">
    <property type="entry name" value="CarboxyPept-like_regulatory"/>
</dbReference>
<dbReference type="Gene3D" id="2.70.70.10">
    <property type="entry name" value="Glucose Permease (Domain IIA)"/>
    <property type="match status" value="1"/>
</dbReference>
<dbReference type="SUPFAM" id="SSF49464">
    <property type="entry name" value="Carboxypeptidase regulatory domain-like"/>
    <property type="match status" value="1"/>
</dbReference>
<dbReference type="CDD" id="cd12797">
    <property type="entry name" value="M23_peptidase"/>
    <property type="match status" value="1"/>
</dbReference>
<dbReference type="SUPFAM" id="SSF51261">
    <property type="entry name" value="Duplicated hybrid motif"/>
    <property type="match status" value="1"/>
</dbReference>
<evidence type="ECO:0000313" key="2">
    <source>
        <dbReference type="Proteomes" id="UP001138802"/>
    </source>
</evidence>
<comment type="caution">
    <text evidence="1">The sequence shown here is derived from an EMBL/GenBank/DDBJ whole genome shotgun (WGS) entry which is preliminary data.</text>
</comment>
<dbReference type="Gene3D" id="2.60.40.1120">
    <property type="entry name" value="Carboxypeptidase-like, regulatory domain"/>
    <property type="match status" value="1"/>
</dbReference>
<dbReference type="EMBL" id="NRSD01000026">
    <property type="protein sequence ID" value="MBK1646493.1"/>
    <property type="molecule type" value="Genomic_DNA"/>
</dbReference>
<reference evidence="1 2" key="1">
    <citation type="journal article" date="2020" name="Microorganisms">
        <title>Osmotic Adaptation and Compatible Solute Biosynthesis of Phototrophic Bacteria as Revealed from Genome Analyses.</title>
        <authorList>
            <person name="Imhoff J.F."/>
            <person name="Rahn T."/>
            <person name="Kunzel S."/>
            <person name="Keller A."/>
            <person name="Neulinger S.C."/>
        </authorList>
    </citation>
    <scope>NUCLEOTIDE SEQUENCE [LARGE SCALE GENOMIC DNA]</scope>
    <source>
        <strain evidence="1 2">DSM 21303</strain>
    </source>
</reference>